<keyword evidence="1" id="KW-0479">Metal-binding</keyword>
<reference evidence="5" key="1">
    <citation type="journal article" date="2016" name="Genome Biol. Evol.">
        <title>Comparative 'omics' of the Fusarium fujikuroi species complex highlights differences in genetic potential and metabolite synthesis.</title>
        <authorList>
            <person name="Niehaus E.-M."/>
            <person name="Muensterkoetter M."/>
            <person name="Proctor R.H."/>
            <person name="Brown D.W."/>
            <person name="Sharon A."/>
            <person name="Idan Y."/>
            <person name="Oren-Young L."/>
            <person name="Sieber C.M."/>
            <person name="Novak O."/>
            <person name="Pencik A."/>
            <person name="Tarkowska D."/>
            <person name="Hromadova K."/>
            <person name="Freeman S."/>
            <person name="Maymon M."/>
            <person name="Elazar M."/>
            <person name="Youssef S.A."/>
            <person name="El-Shabrawy E.S.M."/>
            <person name="Shalaby A.B.A."/>
            <person name="Houterman P."/>
            <person name="Brock N.L."/>
            <person name="Burkhardt I."/>
            <person name="Tsavkelova E.A."/>
            <person name="Dickschat J.S."/>
            <person name="Galuszka P."/>
            <person name="Gueldener U."/>
            <person name="Tudzynski B."/>
        </authorList>
    </citation>
    <scope>NUCLEOTIDE SEQUENCE [LARGE SCALE GENOMIC DNA]</scope>
    <source>
        <strain evidence="5">MRC7560</strain>
    </source>
</reference>
<dbReference type="Pfam" id="PF26082">
    <property type="entry name" value="zf-C2H2_AcuF"/>
    <property type="match status" value="1"/>
</dbReference>
<dbReference type="PROSITE" id="PS50157">
    <property type="entry name" value="ZINC_FINGER_C2H2_2"/>
    <property type="match status" value="1"/>
</dbReference>
<dbReference type="VEuPathDB" id="FungiDB:FMAN_08287"/>
<evidence type="ECO:0000256" key="1">
    <source>
        <dbReference type="PROSITE-ProRule" id="PRU00042"/>
    </source>
</evidence>
<comment type="caution">
    <text evidence="4">The sequence shown here is derived from an EMBL/GenBank/DDBJ whole genome shotgun (WGS) entry which is preliminary data.</text>
</comment>
<dbReference type="PANTHER" id="PTHR35391">
    <property type="entry name" value="C2H2-TYPE DOMAIN-CONTAINING PROTEIN-RELATED"/>
    <property type="match status" value="1"/>
</dbReference>
<dbReference type="InterPro" id="IPR058348">
    <property type="entry name" value="DUF8035"/>
</dbReference>
<sequence length="620" mass="69615">MESNQDRMPIAHNVRNVLKSFRTVATLFKHEIDSLDYQAEHDLLLTLENENTRFGMWAGNLAAHQSGPASLDHRLREAPHIREQVLYLLRDILESLEDARLEVVRNTVASTLPEHLKGSGVIDEDNRSDMAMSETSYATSAGYLTMENGEMKPAPPLKVPPRPPEADRGVFECPFCYRMISASTRGAWKRHVFGDLRPYTCLFSRCAESNTDFDRRHRWQLHVSQYHWRTWSCPFNCGSTFQSGVELRDHIRHKHLPNASDEHLNTVVARGEVSVSSDVTQECPLCRRAISGLKSYIKHVGRHLEQLALFALPSIGDEQLEDDVDSGEQNDEASEVGAISADHDSETSSEAEDNQAESNSPNTMTVGHDGEADVTAGEMSGGDAPVPSAASSISSGRHEMEPDEIRKLVQDGDIAKALLAEAESRFTKEWEETRDVSESLKWFKNVQRVTKAMFEESAKSAEQAPVGFKEQETPPTDPSEEAGPAAQVSRPTYTRFSRRHLSIETLREFNINFDFDADPDYVLVERWVPEWEQDQMWKHTKLIRDKRAETLQGESVCQTGESDYERVRDRGSRHPEAPPPLPSVGDHQRIHIRAINRESGTPPSPSPLPPPSILQGPTIG</sequence>
<feature type="compositionally biased region" description="Pro residues" evidence="2">
    <location>
        <begin position="602"/>
        <end position="612"/>
    </location>
</feature>
<feature type="region of interest" description="Disordered" evidence="2">
    <location>
        <begin position="553"/>
        <end position="620"/>
    </location>
</feature>
<dbReference type="RefSeq" id="XP_041687495.1">
    <property type="nucleotide sequence ID" value="XM_041821746.1"/>
</dbReference>
<feature type="region of interest" description="Disordered" evidence="2">
    <location>
        <begin position="320"/>
        <end position="399"/>
    </location>
</feature>
<dbReference type="Proteomes" id="UP000184255">
    <property type="component" value="Unassembled WGS sequence"/>
</dbReference>
<dbReference type="SMART" id="SM00355">
    <property type="entry name" value="ZnF_C2H2"/>
    <property type="match status" value="3"/>
</dbReference>
<feature type="domain" description="C2H2-type" evidence="3">
    <location>
        <begin position="231"/>
        <end position="260"/>
    </location>
</feature>
<dbReference type="Pfam" id="PF26118">
    <property type="entry name" value="DUF8035"/>
    <property type="match status" value="1"/>
</dbReference>
<accession>A0A1L7U3I4</accession>
<keyword evidence="5" id="KW-1185">Reference proteome</keyword>
<dbReference type="InterPro" id="IPR013087">
    <property type="entry name" value="Znf_C2H2_type"/>
</dbReference>
<name>A0A1L7U3I4_FUSMA</name>
<gene>
    <name evidence="4" type="ORF">FMAN_08287</name>
</gene>
<dbReference type="EMBL" id="FCQH01000012">
    <property type="protein sequence ID" value="CVL02217.1"/>
    <property type="molecule type" value="Genomic_DNA"/>
</dbReference>
<organism evidence="4 5">
    <name type="scientific">Fusarium mangiferae</name>
    <name type="common">Mango malformation disease fungus</name>
    <dbReference type="NCBI Taxonomy" id="192010"/>
    <lineage>
        <taxon>Eukaryota</taxon>
        <taxon>Fungi</taxon>
        <taxon>Dikarya</taxon>
        <taxon>Ascomycota</taxon>
        <taxon>Pezizomycotina</taxon>
        <taxon>Sordariomycetes</taxon>
        <taxon>Hypocreomycetidae</taxon>
        <taxon>Hypocreales</taxon>
        <taxon>Nectriaceae</taxon>
        <taxon>Fusarium</taxon>
        <taxon>Fusarium fujikuroi species complex</taxon>
    </lineage>
</organism>
<dbReference type="PROSITE" id="PS00028">
    <property type="entry name" value="ZINC_FINGER_C2H2_1"/>
    <property type="match status" value="1"/>
</dbReference>
<feature type="compositionally biased region" description="Basic and acidic residues" evidence="2">
    <location>
        <begin position="563"/>
        <end position="576"/>
    </location>
</feature>
<protein>
    <recommendedName>
        <fullName evidence="3">C2H2-type domain-containing protein</fullName>
    </recommendedName>
</protein>
<evidence type="ECO:0000313" key="4">
    <source>
        <dbReference type="EMBL" id="CVL02217.1"/>
    </source>
</evidence>
<dbReference type="InterPro" id="IPR058925">
    <property type="entry name" value="zf-C2H2_AcuF"/>
</dbReference>
<dbReference type="PANTHER" id="PTHR35391:SF7">
    <property type="entry name" value="C2H2-TYPE DOMAIN-CONTAINING PROTEIN"/>
    <property type="match status" value="1"/>
</dbReference>
<feature type="compositionally biased region" description="Polar residues" evidence="2">
    <location>
        <begin position="356"/>
        <end position="365"/>
    </location>
</feature>
<proteinExistence type="predicted"/>
<keyword evidence="1" id="KW-0863">Zinc-finger</keyword>
<feature type="compositionally biased region" description="Acidic residues" evidence="2">
    <location>
        <begin position="320"/>
        <end position="334"/>
    </location>
</feature>
<evidence type="ECO:0000313" key="5">
    <source>
        <dbReference type="Proteomes" id="UP000184255"/>
    </source>
</evidence>
<evidence type="ECO:0000259" key="3">
    <source>
        <dbReference type="PROSITE" id="PS50157"/>
    </source>
</evidence>
<evidence type="ECO:0000256" key="2">
    <source>
        <dbReference type="SAM" id="MobiDB-lite"/>
    </source>
</evidence>
<dbReference type="GeneID" id="65087547"/>
<dbReference type="AlphaFoldDB" id="A0A1L7U3I4"/>
<feature type="region of interest" description="Disordered" evidence="2">
    <location>
        <begin position="456"/>
        <end position="493"/>
    </location>
</feature>
<keyword evidence="1" id="KW-0862">Zinc</keyword>
<dbReference type="GO" id="GO:0008270">
    <property type="term" value="F:zinc ion binding"/>
    <property type="evidence" value="ECO:0007669"/>
    <property type="project" value="UniProtKB-KW"/>
</dbReference>